<dbReference type="AlphaFoldDB" id="A0AAN5D3F0"/>
<name>A0AAN5D3F0_9BILA</name>
<protein>
    <submittedName>
        <fullName evidence="3">Uncharacterized protein</fullName>
    </submittedName>
</protein>
<keyword evidence="4" id="KW-1185">Reference proteome</keyword>
<accession>A0AAN5D3F0</accession>
<organism evidence="3 4">
    <name type="scientific">Pristionchus mayeri</name>
    <dbReference type="NCBI Taxonomy" id="1317129"/>
    <lineage>
        <taxon>Eukaryota</taxon>
        <taxon>Metazoa</taxon>
        <taxon>Ecdysozoa</taxon>
        <taxon>Nematoda</taxon>
        <taxon>Chromadorea</taxon>
        <taxon>Rhabditida</taxon>
        <taxon>Rhabditina</taxon>
        <taxon>Diplogasteromorpha</taxon>
        <taxon>Diplogasteroidea</taxon>
        <taxon>Neodiplogasteridae</taxon>
        <taxon>Pristionchus</taxon>
    </lineage>
</organism>
<comment type="caution">
    <text evidence="3">The sequence shown here is derived from an EMBL/GenBank/DDBJ whole genome shotgun (WGS) entry which is preliminary data.</text>
</comment>
<reference evidence="4" key="1">
    <citation type="submission" date="2022-10" db="EMBL/GenBank/DDBJ databases">
        <title>Genome assembly of Pristionchus species.</title>
        <authorList>
            <person name="Yoshida K."/>
            <person name="Sommer R.J."/>
        </authorList>
    </citation>
    <scope>NUCLEOTIDE SEQUENCE [LARGE SCALE GENOMIC DNA]</scope>
    <source>
        <strain evidence="4">RS5460</strain>
    </source>
</reference>
<gene>
    <name evidence="3" type="ORF">PMAYCL1PPCAC_25104</name>
</gene>
<sequence>SLALLLLALCRFSSTMVDSVDKMDATSDKHIISKRAANNLGLEELQTKSAHLYNIILAFTIALGKTEKQVSSAKSTGPLNNGVQCAYEDQNISAEITQGISGNQNFLPQMEDAYAKELGIDCTNPTTEEGKCFCVSQRPSIIYCGGKKYLSAITTKKGTCMKEALSKLGTVAPMLSLAFDFAKLMKHTEKAVMDAVFALQGDSIDKIIKQESDNMNKFFCEATHPETDKAVKELFASDFSFGFAEAALALSELGLVGAAALENACKYDNEWKATVFGECLCAEDRGFSFCFYKALGEFFKKAEFLTCDPNAKPGDLGAGSKFTPGKKPDIKAMPSMKPTKTSAPKSAATSSLLLLPLSAALLMLGH</sequence>
<feature type="chain" id="PRO_5042980061" evidence="2">
    <location>
        <begin position="20"/>
        <end position="366"/>
    </location>
</feature>
<keyword evidence="2" id="KW-0732">Signal</keyword>
<dbReference type="Proteomes" id="UP001328107">
    <property type="component" value="Unassembled WGS sequence"/>
</dbReference>
<evidence type="ECO:0000256" key="2">
    <source>
        <dbReference type="SAM" id="SignalP"/>
    </source>
</evidence>
<feature type="region of interest" description="Disordered" evidence="1">
    <location>
        <begin position="318"/>
        <end position="344"/>
    </location>
</feature>
<dbReference type="EMBL" id="BTRK01000005">
    <property type="protein sequence ID" value="GMR54909.1"/>
    <property type="molecule type" value="Genomic_DNA"/>
</dbReference>
<feature type="signal peptide" evidence="2">
    <location>
        <begin position="1"/>
        <end position="19"/>
    </location>
</feature>
<feature type="non-terminal residue" evidence="3">
    <location>
        <position position="1"/>
    </location>
</feature>
<proteinExistence type="predicted"/>
<evidence type="ECO:0000256" key="1">
    <source>
        <dbReference type="SAM" id="MobiDB-lite"/>
    </source>
</evidence>
<evidence type="ECO:0000313" key="4">
    <source>
        <dbReference type="Proteomes" id="UP001328107"/>
    </source>
</evidence>
<evidence type="ECO:0000313" key="3">
    <source>
        <dbReference type="EMBL" id="GMR54909.1"/>
    </source>
</evidence>